<evidence type="ECO:0000256" key="1">
    <source>
        <dbReference type="PIRSR" id="PIRSR613078-1"/>
    </source>
</evidence>
<dbReference type="InterPro" id="IPR029033">
    <property type="entry name" value="His_PPase_superfam"/>
</dbReference>
<dbReference type="GO" id="GO:0005737">
    <property type="term" value="C:cytoplasm"/>
    <property type="evidence" value="ECO:0007669"/>
    <property type="project" value="TreeGrafter"/>
</dbReference>
<dbReference type="SMART" id="SM00855">
    <property type="entry name" value="PGAM"/>
    <property type="match status" value="1"/>
</dbReference>
<reference evidence="3 4" key="1">
    <citation type="submission" date="2020-07" db="EMBL/GenBank/DDBJ databases">
        <title>Sequencing the genomes of 1000 actinobacteria strains.</title>
        <authorList>
            <person name="Klenk H.-P."/>
        </authorList>
    </citation>
    <scope>NUCLEOTIDE SEQUENCE [LARGE SCALE GENOMIC DNA]</scope>
    <source>
        <strain evidence="3 4">DSM 18448</strain>
    </source>
</reference>
<evidence type="ECO:0000256" key="2">
    <source>
        <dbReference type="PIRSR" id="PIRSR613078-2"/>
    </source>
</evidence>
<comment type="caution">
    <text evidence="3">The sequence shown here is derived from an EMBL/GenBank/DDBJ whole genome shotgun (WGS) entry which is preliminary data.</text>
</comment>
<dbReference type="Gene3D" id="3.40.50.1240">
    <property type="entry name" value="Phosphoglycerate mutase-like"/>
    <property type="match status" value="1"/>
</dbReference>
<dbReference type="InterPro" id="IPR050275">
    <property type="entry name" value="PGM_Phosphatase"/>
</dbReference>
<sequence>MKNIYVVTHPEATHHIDGLVGGWFDSELTDRGIGQAEAIAMALSERLNGAAVETISSDLSRTQRTAEIIVERLGGDLVLDPDLRERSYGEAGGRPQAWLEKHRIPHPEFGDRLRHNEGVNGETWMDLAVRAYAAMKRIQASAMENQVVVTHGGTTTFLLAAWIGMPLEATGRVHFRVSSGGITHLRRDDRIYSHQITRLNETSHLN</sequence>
<protein>
    <submittedName>
        <fullName evidence="3">Putative phosphoglycerate mutase</fullName>
        <ecNumber evidence="3">5.4.2.12</ecNumber>
    </submittedName>
</protein>
<dbReference type="PANTHER" id="PTHR48100">
    <property type="entry name" value="BROAD-SPECIFICITY PHOSPHATASE YOR283W-RELATED"/>
    <property type="match status" value="1"/>
</dbReference>
<feature type="active site" description="Proton donor/acceptor" evidence="1">
    <location>
        <position position="85"/>
    </location>
</feature>
<dbReference type="EMBL" id="JACBZH010000001">
    <property type="protein sequence ID" value="NYH91563.1"/>
    <property type="molecule type" value="Genomic_DNA"/>
</dbReference>
<proteinExistence type="predicted"/>
<evidence type="ECO:0000313" key="3">
    <source>
        <dbReference type="EMBL" id="NYH91563.1"/>
    </source>
</evidence>
<gene>
    <name evidence="3" type="ORF">F4554_004201</name>
</gene>
<dbReference type="InterPro" id="IPR013078">
    <property type="entry name" value="His_Pase_superF_clade-1"/>
</dbReference>
<name>A0A852ZH07_9ACTN</name>
<feature type="active site" description="Tele-phosphohistidine intermediate" evidence="1">
    <location>
        <position position="9"/>
    </location>
</feature>
<dbReference type="EC" id="5.4.2.12" evidence="3"/>
<dbReference type="GO" id="GO:0016791">
    <property type="term" value="F:phosphatase activity"/>
    <property type="evidence" value="ECO:0007669"/>
    <property type="project" value="TreeGrafter"/>
</dbReference>
<dbReference type="Pfam" id="PF00300">
    <property type="entry name" value="His_Phos_1"/>
    <property type="match status" value="1"/>
</dbReference>
<dbReference type="PANTHER" id="PTHR48100:SF1">
    <property type="entry name" value="HISTIDINE PHOSPHATASE FAMILY PROTEIN-RELATED"/>
    <property type="match status" value="1"/>
</dbReference>
<dbReference type="SUPFAM" id="SSF53254">
    <property type="entry name" value="Phosphoglycerate mutase-like"/>
    <property type="match status" value="1"/>
</dbReference>
<accession>A0A852ZH07</accession>
<dbReference type="RefSeq" id="WP_179789120.1">
    <property type="nucleotide sequence ID" value="NZ_BAAARR010000001.1"/>
</dbReference>
<dbReference type="GO" id="GO:0004619">
    <property type="term" value="F:phosphoglycerate mutase activity"/>
    <property type="evidence" value="ECO:0007669"/>
    <property type="project" value="UniProtKB-EC"/>
</dbReference>
<dbReference type="CDD" id="cd07067">
    <property type="entry name" value="HP_PGM_like"/>
    <property type="match status" value="1"/>
</dbReference>
<dbReference type="Proteomes" id="UP000579605">
    <property type="component" value="Unassembled WGS sequence"/>
</dbReference>
<keyword evidence="4" id="KW-1185">Reference proteome</keyword>
<dbReference type="AlphaFoldDB" id="A0A852ZH07"/>
<feature type="binding site" evidence="2">
    <location>
        <position position="61"/>
    </location>
    <ligand>
        <name>substrate</name>
    </ligand>
</feature>
<organism evidence="3 4">
    <name type="scientific">Actinopolymorpha rutila</name>
    <dbReference type="NCBI Taxonomy" id="446787"/>
    <lineage>
        <taxon>Bacteria</taxon>
        <taxon>Bacillati</taxon>
        <taxon>Actinomycetota</taxon>
        <taxon>Actinomycetes</taxon>
        <taxon>Propionibacteriales</taxon>
        <taxon>Actinopolymorphaceae</taxon>
        <taxon>Actinopolymorpha</taxon>
    </lineage>
</organism>
<keyword evidence="3" id="KW-0413">Isomerase</keyword>
<evidence type="ECO:0000313" key="4">
    <source>
        <dbReference type="Proteomes" id="UP000579605"/>
    </source>
</evidence>
<feature type="binding site" evidence="2">
    <location>
        <begin position="85"/>
        <end position="88"/>
    </location>
    <ligand>
        <name>substrate</name>
    </ligand>
</feature>